<proteinExistence type="predicted"/>
<keyword evidence="4" id="KW-1185">Reference proteome</keyword>
<evidence type="ECO:0000313" key="4">
    <source>
        <dbReference type="Proteomes" id="UP000308197"/>
    </source>
</evidence>
<dbReference type="Proteomes" id="UP000308197">
    <property type="component" value="Unassembled WGS sequence"/>
</dbReference>
<accession>A0A5C3P9S9</accession>
<sequence>MSSATANSVLISQYSSFLLSNYCAIAATVLFIYECLITFGDEISLFWTRRFTGASVLFVSNRAIVMFAHVFTLITSSTATSPQVRLGFAE</sequence>
<feature type="domain" description="DUF6533" evidence="2">
    <location>
        <begin position="22"/>
        <end position="66"/>
    </location>
</feature>
<dbReference type="InParanoid" id="A0A5C3P9S9"/>
<feature type="transmembrane region" description="Helical" evidence="1">
    <location>
        <begin position="51"/>
        <end position="74"/>
    </location>
</feature>
<evidence type="ECO:0000256" key="1">
    <source>
        <dbReference type="SAM" id="Phobius"/>
    </source>
</evidence>
<dbReference type="InterPro" id="IPR045340">
    <property type="entry name" value="DUF6533"/>
</dbReference>
<organism evidence="3 4">
    <name type="scientific">Polyporus arcularius HHB13444</name>
    <dbReference type="NCBI Taxonomy" id="1314778"/>
    <lineage>
        <taxon>Eukaryota</taxon>
        <taxon>Fungi</taxon>
        <taxon>Dikarya</taxon>
        <taxon>Basidiomycota</taxon>
        <taxon>Agaricomycotina</taxon>
        <taxon>Agaricomycetes</taxon>
        <taxon>Polyporales</taxon>
        <taxon>Polyporaceae</taxon>
        <taxon>Polyporus</taxon>
    </lineage>
</organism>
<name>A0A5C3P9S9_9APHY</name>
<dbReference type="Pfam" id="PF20151">
    <property type="entry name" value="DUF6533"/>
    <property type="match status" value="1"/>
</dbReference>
<feature type="transmembrane region" description="Helical" evidence="1">
    <location>
        <begin position="19"/>
        <end position="39"/>
    </location>
</feature>
<keyword evidence="1" id="KW-1133">Transmembrane helix</keyword>
<dbReference type="EMBL" id="ML211198">
    <property type="protein sequence ID" value="TFK86465.1"/>
    <property type="molecule type" value="Genomic_DNA"/>
</dbReference>
<reference evidence="3 4" key="1">
    <citation type="journal article" date="2019" name="Nat. Ecol. Evol.">
        <title>Megaphylogeny resolves global patterns of mushroom evolution.</title>
        <authorList>
            <person name="Varga T."/>
            <person name="Krizsan K."/>
            <person name="Foldi C."/>
            <person name="Dima B."/>
            <person name="Sanchez-Garcia M."/>
            <person name="Sanchez-Ramirez S."/>
            <person name="Szollosi G.J."/>
            <person name="Szarkandi J.G."/>
            <person name="Papp V."/>
            <person name="Albert L."/>
            <person name="Andreopoulos W."/>
            <person name="Angelini C."/>
            <person name="Antonin V."/>
            <person name="Barry K.W."/>
            <person name="Bougher N.L."/>
            <person name="Buchanan P."/>
            <person name="Buyck B."/>
            <person name="Bense V."/>
            <person name="Catcheside P."/>
            <person name="Chovatia M."/>
            <person name="Cooper J."/>
            <person name="Damon W."/>
            <person name="Desjardin D."/>
            <person name="Finy P."/>
            <person name="Geml J."/>
            <person name="Haridas S."/>
            <person name="Hughes K."/>
            <person name="Justo A."/>
            <person name="Karasinski D."/>
            <person name="Kautmanova I."/>
            <person name="Kiss B."/>
            <person name="Kocsube S."/>
            <person name="Kotiranta H."/>
            <person name="LaButti K.M."/>
            <person name="Lechner B.E."/>
            <person name="Liimatainen K."/>
            <person name="Lipzen A."/>
            <person name="Lukacs Z."/>
            <person name="Mihaltcheva S."/>
            <person name="Morgado L.N."/>
            <person name="Niskanen T."/>
            <person name="Noordeloos M.E."/>
            <person name="Ohm R.A."/>
            <person name="Ortiz-Santana B."/>
            <person name="Ovrebo C."/>
            <person name="Racz N."/>
            <person name="Riley R."/>
            <person name="Savchenko A."/>
            <person name="Shiryaev A."/>
            <person name="Soop K."/>
            <person name="Spirin V."/>
            <person name="Szebenyi C."/>
            <person name="Tomsovsky M."/>
            <person name="Tulloss R.E."/>
            <person name="Uehling J."/>
            <person name="Grigoriev I.V."/>
            <person name="Vagvolgyi C."/>
            <person name="Papp T."/>
            <person name="Martin F.M."/>
            <person name="Miettinen O."/>
            <person name="Hibbett D.S."/>
            <person name="Nagy L.G."/>
        </authorList>
    </citation>
    <scope>NUCLEOTIDE SEQUENCE [LARGE SCALE GENOMIC DNA]</scope>
    <source>
        <strain evidence="3 4">HHB13444</strain>
    </source>
</reference>
<keyword evidence="1" id="KW-0472">Membrane</keyword>
<gene>
    <name evidence="3" type="ORF">K466DRAFT_600299</name>
</gene>
<evidence type="ECO:0000259" key="2">
    <source>
        <dbReference type="Pfam" id="PF20151"/>
    </source>
</evidence>
<evidence type="ECO:0000313" key="3">
    <source>
        <dbReference type="EMBL" id="TFK86465.1"/>
    </source>
</evidence>
<dbReference type="AlphaFoldDB" id="A0A5C3P9S9"/>
<keyword evidence="1" id="KW-0812">Transmembrane</keyword>
<protein>
    <recommendedName>
        <fullName evidence="2">DUF6533 domain-containing protein</fullName>
    </recommendedName>
</protein>